<dbReference type="PANTHER" id="PTHR37326:SF1">
    <property type="entry name" value="BLL3975 PROTEIN"/>
    <property type="match status" value="1"/>
</dbReference>
<dbReference type="Gene3D" id="3.40.630.10">
    <property type="entry name" value="Zn peptidases"/>
    <property type="match status" value="1"/>
</dbReference>
<gene>
    <name evidence="6" type="ORF">H8790_10850</name>
</gene>
<evidence type="ECO:0000256" key="2">
    <source>
        <dbReference type="ARBA" id="ARBA00022723"/>
    </source>
</evidence>
<evidence type="ECO:0000256" key="4">
    <source>
        <dbReference type="ARBA" id="ARBA00022833"/>
    </source>
</evidence>
<evidence type="ECO:0000256" key="3">
    <source>
        <dbReference type="ARBA" id="ARBA00022801"/>
    </source>
</evidence>
<reference evidence="6 7" key="1">
    <citation type="submission" date="2020-08" db="EMBL/GenBank/DDBJ databases">
        <authorList>
            <person name="Liu C."/>
            <person name="Sun Q."/>
        </authorList>
    </citation>
    <scope>NUCLEOTIDE SEQUENCE [LARGE SCALE GENOMIC DNA]</scope>
    <source>
        <strain evidence="6 7">NSJ-62</strain>
    </source>
</reference>
<keyword evidence="2" id="KW-0479">Metal-binding</keyword>
<evidence type="ECO:0000259" key="5">
    <source>
        <dbReference type="Pfam" id="PF24827"/>
    </source>
</evidence>
<comment type="cofactor">
    <cofactor evidence="1">
        <name>Zn(2+)</name>
        <dbReference type="ChEBI" id="CHEBI:29105"/>
    </cofactor>
</comment>
<name>A0A7G9B308_9FIRM</name>
<evidence type="ECO:0000256" key="1">
    <source>
        <dbReference type="ARBA" id="ARBA00001947"/>
    </source>
</evidence>
<dbReference type="Proteomes" id="UP000515960">
    <property type="component" value="Chromosome"/>
</dbReference>
<evidence type="ECO:0000313" key="6">
    <source>
        <dbReference type="EMBL" id="QNL43939.1"/>
    </source>
</evidence>
<feature type="domain" description="Succinylglutamate desuccinylase/Aspartoacylase catalytic" evidence="5">
    <location>
        <begin position="44"/>
        <end position="231"/>
    </location>
</feature>
<organism evidence="6 7">
    <name type="scientific">Oscillibacter hominis</name>
    <dbReference type="NCBI Taxonomy" id="2763056"/>
    <lineage>
        <taxon>Bacteria</taxon>
        <taxon>Bacillati</taxon>
        <taxon>Bacillota</taxon>
        <taxon>Clostridia</taxon>
        <taxon>Eubacteriales</taxon>
        <taxon>Oscillospiraceae</taxon>
        <taxon>Oscillibacter</taxon>
    </lineage>
</organism>
<sequence>MAETVVLGKKLGSGERAYITLPVTTMASGYRLEVPVHVLNGMKPGPKIFLNAVSHGDAYTGMQVIKRVLETADVNELCGTIIAVPCANPIAFEWDSRNTPVDMNNLNRNFPGSPKGWFTDQLADVVCSICSEADMLIDWHGGSYGTAINYILMKKAEGELSDRILELGLAYGLEMYYNGAPAGPAAKYTGTLTDYMIGLGKPSIVAEIGAGTDLPFDQIALSAQGVFNVMRKMGMYPGDPIVPKTQYLIKKRPLLRPKNGGLFVPAVGFDHLNKTVPQGTLLAQILSPLTLEVIEEIVAPCEQTVFLNMRGYATKVHPGDYAYILGDLASAEQFHN</sequence>
<dbReference type="GO" id="GO:0016811">
    <property type="term" value="F:hydrolase activity, acting on carbon-nitrogen (but not peptide) bonds, in linear amides"/>
    <property type="evidence" value="ECO:0007669"/>
    <property type="project" value="InterPro"/>
</dbReference>
<dbReference type="InterPro" id="IPR055438">
    <property type="entry name" value="AstE_AspA_cat"/>
</dbReference>
<keyword evidence="3" id="KW-0378">Hydrolase</keyword>
<proteinExistence type="predicted"/>
<dbReference type="EMBL" id="CP060490">
    <property type="protein sequence ID" value="QNL43939.1"/>
    <property type="molecule type" value="Genomic_DNA"/>
</dbReference>
<dbReference type="KEGG" id="ohi:H8790_10850"/>
<dbReference type="Pfam" id="PF24827">
    <property type="entry name" value="AstE_AspA_cat"/>
    <property type="match status" value="1"/>
</dbReference>
<dbReference type="GO" id="GO:0016788">
    <property type="term" value="F:hydrolase activity, acting on ester bonds"/>
    <property type="evidence" value="ECO:0007669"/>
    <property type="project" value="InterPro"/>
</dbReference>
<accession>A0A7G9B308</accession>
<keyword evidence="7" id="KW-1185">Reference proteome</keyword>
<dbReference type="AlphaFoldDB" id="A0A7G9B308"/>
<dbReference type="PANTHER" id="PTHR37326">
    <property type="entry name" value="BLL3975 PROTEIN"/>
    <property type="match status" value="1"/>
</dbReference>
<dbReference type="InterPro" id="IPR053138">
    <property type="entry name" value="N-alpha-Ac-DABA_deacetylase"/>
</dbReference>
<dbReference type="RefSeq" id="WP_187332519.1">
    <property type="nucleotide sequence ID" value="NZ_CP060490.1"/>
</dbReference>
<keyword evidence="4" id="KW-0862">Zinc</keyword>
<dbReference type="PIRSF" id="PIRSF039012">
    <property type="entry name" value="ASP"/>
    <property type="match status" value="1"/>
</dbReference>
<dbReference type="InterPro" id="IPR043795">
    <property type="entry name" value="N-alpha-Ac-DABA-like"/>
</dbReference>
<protein>
    <submittedName>
        <fullName evidence="6">Succinylglutamate desuccinylase/aspartoacylase family protein</fullName>
    </submittedName>
</protein>
<dbReference type="SUPFAM" id="SSF53187">
    <property type="entry name" value="Zn-dependent exopeptidases"/>
    <property type="match status" value="1"/>
</dbReference>
<dbReference type="GO" id="GO:0046872">
    <property type="term" value="F:metal ion binding"/>
    <property type="evidence" value="ECO:0007669"/>
    <property type="project" value="UniProtKB-KW"/>
</dbReference>
<evidence type="ECO:0000313" key="7">
    <source>
        <dbReference type="Proteomes" id="UP000515960"/>
    </source>
</evidence>